<feature type="region of interest" description="Disordered" evidence="5">
    <location>
        <begin position="571"/>
        <end position="695"/>
    </location>
</feature>
<protein>
    <submittedName>
        <fullName evidence="7">Cryptochrome DASH</fullName>
    </submittedName>
</protein>
<feature type="compositionally biased region" description="Pro residues" evidence="5">
    <location>
        <begin position="796"/>
        <end position="810"/>
    </location>
</feature>
<feature type="region of interest" description="Disordered" evidence="5">
    <location>
        <begin position="794"/>
        <end position="954"/>
    </location>
</feature>
<gene>
    <name evidence="7" type="ORF">CCMA1212_004821</name>
</gene>
<feature type="compositionally biased region" description="Polar residues" evidence="5">
    <location>
        <begin position="853"/>
        <end position="862"/>
    </location>
</feature>
<dbReference type="Pfam" id="PF03441">
    <property type="entry name" value="FAD_binding_7"/>
    <property type="match status" value="1"/>
</dbReference>
<dbReference type="Proteomes" id="UP001642720">
    <property type="component" value="Unassembled WGS sequence"/>
</dbReference>
<proteinExistence type="inferred from homology"/>
<sequence length="954" mass="105031">TLSATRSFPVLVVFIHPLRRHLSSPDYPSPCQGSAAMSSGRIVVYLLRRDLRTADNPRYFPLSVRNGAQTWLYPPAASTKLAFLAWSKDGKTTPYPLLASQGLKIPEVRHPRVRFDLKPKLEALGSSSIIRAGSFPDVLGSIVQHYADHKDGPQVAAVWMTKGFLLEEVKEQQAIASFRDEVGIRSAPFRDHKRLIDNPELSTRSILELPDKFSDFQTRMSRVEGRPRCALPPPIPFSLPPFPDHASLPAQQHAFEIPNTLVRLNAAFFKGIGFTCLIPALAPSGGGTLALKRLRYNIKKGIVSQNHTTIDDLKVHDGGFNLSAYLSLGCISARQVHEELMRLEQGTEPDWAEALGFGEGENTGTKALRDEMLHIDFIRRSNRNYGQSFYSLDGSGPGRKRGIPYKTPKRITARPDQVPCPIGIEGILVQFQVGATGFGLIDAIMRQLLCTGHISIRSQMLAANFLGKFSGIDWRFGVEWVASLSIEHDTSLHWHQWQHHVGIGPDPGGGEVTFSPAHAALEFDPDGLFVRKWMPELRRLTALPNLFQVATTSPELLQLLGLPTSVMVMRPVPPTTMGSPPRGPRPERAAEATQAAPRMRHVAQVLQHPRTAQHPSGAAQEFRGSSQAPLNAPRGPRADYRPSQAQSNAPPNAPRGPRADYRPSQPPRNAPQAPRGQHWQYQTPQVDPQAHPMQPLPTAPQWTPQMAESFVGATPPTTYPYSLYTSPPCPAFYGPYAFSRPATYQYMEELPYYQVLQDYYQWHASGPNGGSPWSIAPPETDEVVRHGMILRFLDSLPPPPSNPEFPPDPPQLYLRTRRRRRNRTQSSRESGATGQTGSTEGTTAITRPVAPTASANATSPQVAQRKPHRRGERGKSGRQHQADESNADGCKQSGESGAPGEAVDVGAAEALESADLGDIVETHEDGQDDGEDEECDDEHDEVDDDCASAATCMW</sequence>
<dbReference type="SUPFAM" id="SSF48173">
    <property type="entry name" value="Cryptochrome/photolyase FAD-binding domain"/>
    <property type="match status" value="1"/>
</dbReference>
<keyword evidence="8" id="KW-1185">Reference proteome</keyword>
<comment type="similarity">
    <text evidence="2">Belongs to the DNA photolyase class-1 family.</text>
</comment>
<feature type="domain" description="Cryptochrome/DNA photolyase FAD-binding" evidence="6">
    <location>
        <begin position="429"/>
        <end position="541"/>
    </location>
</feature>
<keyword evidence="4" id="KW-0274">FAD</keyword>
<name>A0ABY2H6D5_9HYPO</name>
<evidence type="ECO:0000256" key="5">
    <source>
        <dbReference type="SAM" id="MobiDB-lite"/>
    </source>
</evidence>
<dbReference type="GeneID" id="300576560"/>
<dbReference type="EMBL" id="PPTA01000005">
    <property type="protein sequence ID" value="TFB03312.1"/>
    <property type="molecule type" value="Genomic_DNA"/>
</dbReference>
<feature type="compositionally biased region" description="Basic residues" evidence="5">
    <location>
        <begin position="865"/>
        <end position="878"/>
    </location>
</feature>
<dbReference type="PRINTS" id="PR00147">
    <property type="entry name" value="DNAPHOTLYASE"/>
</dbReference>
<dbReference type="Gene3D" id="1.25.40.80">
    <property type="match status" value="1"/>
</dbReference>
<feature type="compositionally biased region" description="Polar residues" evidence="5">
    <location>
        <begin position="829"/>
        <end position="845"/>
    </location>
</feature>
<evidence type="ECO:0000313" key="8">
    <source>
        <dbReference type="Proteomes" id="UP001642720"/>
    </source>
</evidence>
<dbReference type="InterPro" id="IPR036134">
    <property type="entry name" value="Crypto/Photolyase_FAD-like_sf"/>
</dbReference>
<dbReference type="SUPFAM" id="SSF52425">
    <property type="entry name" value="Cryptochrome/photolyase, N-terminal domain"/>
    <property type="match status" value="1"/>
</dbReference>
<dbReference type="InterPro" id="IPR014729">
    <property type="entry name" value="Rossmann-like_a/b/a_fold"/>
</dbReference>
<feature type="non-terminal residue" evidence="7">
    <location>
        <position position="1"/>
    </location>
</feature>
<comment type="caution">
    <text evidence="7">The sequence shown here is derived from an EMBL/GenBank/DDBJ whole genome shotgun (WGS) entry which is preliminary data.</text>
</comment>
<dbReference type="RefSeq" id="XP_073559513.1">
    <property type="nucleotide sequence ID" value="XM_073702110.1"/>
</dbReference>
<dbReference type="PANTHER" id="PTHR11455">
    <property type="entry name" value="CRYPTOCHROME"/>
    <property type="match status" value="1"/>
</dbReference>
<dbReference type="Gene3D" id="3.40.50.620">
    <property type="entry name" value="HUPs"/>
    <property type="match status" value="1"/>
</dbReference>
<reference evidence="7 8" key="1">
    <citation type="submission" date="2018-01" db="EMBL/GenBank/DDBJ databases">
        <title>Genome characterization of the sugarcane-associated fungus Trichoderma ghanense CCMA-1212 and their application in lignocelulose bioconversion.</title>
        <authorList>
            <person name="Steindorff A.S."/>
            <person name="Mendes T.D."/>
            <person name="Vilela E.S.D."/>
            <person name="Rodrigues D.S."/>
            <person name="Formighieri E.F."/>
            <person name="Melo I.S."/>
            <person name="Favaro L.C.L."/>
        </authorList>
    </citation>
    <scope>NUCLEOTIDE SEQUENCE [LARGE SCALE GENOMIC DNA]</scope>
    <source>
        <strain evidence="7 8">CCMA-1212</strain>
    </source>
</reference>
<evidence type="ECO:0000256" key="3">
    <source>
        <dbReference type="ARBA" id="ARBA00022630"/>
    </source>
</evidence>
<dbReference type="InterPro" id="IPR005101">
    <property type="entry name" value="Cryptochr/Photolyase_FAD-bd"/>
</dbReference>
<dbReference type="InterPro" id="IPR002081">
    <property type="entry name" value="Cryptochrome/DNA_photolyase_1"/>
</dbReference>
<evidence type="ECO:0000256" key="2">
    <source>
        <dbReference type="ARBA" id="ARBA00005862"/>
    </source>
</evidence>
<dbReference type="Gene3D" id="1.10.579.10">
    <property type="entry name" value="DNA Cyclobutane Dipyrimidine Photolyase, subunit A, domain 3"/>
    <property type="match status" value="1"/>
</dbReference>
<feature type="compositionally biased region" description="Acidic residues" evidence="5">
    <location>
        <begin position="926"/>
        <end position="946"/>
    </location>
</feature>
<evidence type="ECO:0000313" key="7">
    <source>
        <dbReference type="EMBL" id="TFB03312.1"/>
    </source>
</evidence>
<evidence type="ECO:0000259" key="6">
    <source>
        <dbReference type="Pfam" id="PF03441"/>
    </source>
</evidence>
<keyword evidence="3" id="KW-0285">Flavoprotein</keyword>
<accession>A0ABY2H6D5</accession>
<comment type="cofactor">
    <cofactor evidence="1">
        <name>FAD</name>
        <dbReference type="ChEBI" id="CHEBI:57692"/>
    </cofactor>
</comment>
<evidence type="ECO:0000256" key="1">
    <source>
        <dbReference type="ARBA" id="ARBA00001974"/>
    </source>
</evidence>
<organism evidence="7 8">
    <name type="scientific">Trichoderma ghanense</name>
    <dbReference type="NCBI Taxonomy" id="65468"/>
    <lineage>
        <taxon>Eukaryota</taxon>
        <taxon>Fungi</taxon>
        <taxon>Dikarya</taxon>
        <taxon>Ascomycota</taxon>
        <taxon>Pezizomycotina</taxon>
        <taxon>Sordariomycetes</taxon>
        <taxon>Hypocreomycetidae</taxon>
        <taxon>Hypocreales</taxon>
        <taxon>Hypocreaceae</taxon>
        <taxon>Trichoderma</taxon>
    </lineage>
</organism>
<dbReference type="PANTHER" id="PTHR11455:SF22">
    <property type="entry name" value="CRYPTOCHROME DASH"/>
    <property type="match status" value="1"/>
</dbReference>
<dbReference type="InterPro" id="IPR036155">
    <property type="entry name" value="Crypto/Photolyase_N_sf"/>
</dbReference>
<evidence type="ECO:0000256" key="4">
    <source>
        <dbReference type="ARBA" id="ARBA00022827"/>
    </source>
</evidence>